<comment type="subcellular location">
    <subcellularLocation>
        <location evidence="1">Cytoplasm</location>
        <location evidence="1">Cytoskeleton</location>
    </subcellularLocation>
</comment>
<protein>
    <recommendedName>
        <fullName evidence="7">Regulator of microtubule dynamics protein 1</fullName>
    </recommendedName>
    <alternativeName>
        <fullName evidence="8">Protein FAM82B</fullName>
    </alternativeName>
</protein>
<dbReference type="STRING" id="67003.A0A1X0P7G2"/>
<evidence type="ECO:0000313" key="9">
    <source>
        <dbReference type="EMBL" id="ORC92370.1"/>
    </source>
</evidence>
<evidence type="ECO:0000256" key="2">
    <source>
        <dbReference type="ARBA" id="ARBA00011375"/>
    </source>
</evidence>
<evidence type="ECO:0000256" key="6">
    <source>
        <dbReference type="ARBA" id="ARBA00023212"/>
    </source>
</evidence>
<dbReference type="SUPFAM" id="SSF48452">
    <property type="entry name" value="TPR-like"/>
    <property type="match status" value="1"/>
</dbReference>
<keyword evidence="4" id="KW-0677">Repeat</keyword>
<dbReference type="PANTHER" id="PTHR16056">
    <property type="entry name" value="REGULATOR OF MICROTUBULE DYNAMICS PROTEIN"/>
    <property type="match status" value="1"/>
</dbReference>
<evidence type="ECO:0000256" key="3">
    <source>
        <dbReference type="ARBA" id="ARBA00022490"/>
    </source>
</evidence>
<evidence type="ECO:0000256" key="7">
    <source>
        <dbReference type="ARBA" id="ARBA00039966"/>
    </source>
</evidence>
<keyword evidence="6" id="KW-0206">Cytoskeleton</keyword>
<dbReference type="EMBL" id="NBCO01000003">
    <property type="protein sequence ID" value="ORC92370.1"/>
    <property type="molecule type" value="Genomic_DNA"/>
</dbReference>
<dbReference type="Proteomes" id="UP000192257">
    <property type="component" value="Unassembled WGS sequence"/>
</dbReference>
<gene>
    <name evidence="9" type="ORF">TM35_000031230</name>
</gene>
<dbReference type="RefSeq" id="XP_028886436.1">
    <property type="nucleotide sequence ID" value="XM_029021890.1"/>
</dbReference>
<dbReference type="GO" id="GO:0005737">
    <property type="term" value="C:cytoplasm"/>
    <property type="evidence" value="ECO:0007669"/>
    <property type="project" value="TreeGrafter"/>
</dbReference>
<reference evidence="9 10" key="1">
    <citation type="submission" date="2017-03" db="EMBL/GenBank/DDBJ databases">
        <title>An alternative strategy for trypanosome survival in the mammalian bloodstream revealed through genome and transcriptome analysis of the ubiquitous bovine parasite Trypanosoma (Megatrypanum) theileri.</title>
        <authorList>
            <person name="Kelly S."/>
            <person name="Ivens A."/>
            <person name="Mott A."/>
            <person name="O'Neill E."/>
            <person name="Emms D."/>
            <person name="Macleod O."/>
            <person name="Voorheis P."/>
            <person name="Matthews J."/>
            <person name="Matthews K."/>
            <person name="Carrington M."/>
        </authorList>
    </citation>
    <scope>NUCLEOTIDE SEQUENCE [LARGE SCALE GENOMIC DNA]</scope>
    <source>
        <strain evidence="9">Edinburgh</strain>
    </source>
</reference>
<proteinExistence type="predicted"/>
<evidence type="ECO:0000256" key="5">
    <source>
        <dbReference type="ARBA" id="ARBA00022803"/>
    </source>
</evidence>
<dbReference type="InterPro" id="IPR011990">
    <property type="entry name" value="TPR-like_helical_dom_sf"/>
</dbReference>
<evidence type="ECO:0000256" key="4">
    <source>
        <dbReference type="ARBA" id="ARBA00022737"/>
    </source>
</evidence>
<evidence type="ECO:0000256" key="1">
    <source>
        <dbReference type="ARBA" id="ARBA00004245"/>
    </source>
</evidence>
<keyword evidence="5" id="KW-0802">TPR repeat</keyword>
<dbReference type="PANTHER" id="PTHR16056:SF16">
    <property type="entry name" value="REGULATOR OF MICROTUBULE DYNAMICS PROTEIN 1"/>
    <property type="match status" value="1"/>
</dbReference>
<dbReference type="GO" id="GO:0097431">
    <property type="term" value="C:mitotic spindle pole"/>
    <property type="evidence" value="ECO:0007669"/>
    <property type="project" value="TreeGrafter"/>
</dbReference>
<accession>A0A1X0P7G2</accession>
<evidence type="ECO:0000256" key="8">
    <source>
        <dbReference type="ARBA" id="ARBA00041958"/>
    </source>
</evidence>
<dbReference type="Pfam" id="PF21033">
    <property type="entry name" value="RMD1-3"/>
    <property type="match status" value="1"/>
</dbReference>
<dbReference type="GO" id="GO:0008017">
    <property type="term" value="F:microtubule binding"/>
    <property type="evidence" value="ECO:0007669"/>
    <property type="project" value="TreeGrafter"/>
</dbReference>
<dbReference type="Gene3D" id="1.25.40.10">
    <property type="entry name" value="Tetratricopeptide repeat domain"/>
    <property type="match status" value="1"/>
</dbReference>
<name>A0A1X0P7G2_9TRYP</name>
<organism evidence="9 10">
    <name type="scientific">Trypanosoma theileri</name>
    <dbReference type="NCBI Taxonomy" id="67003"/>
    <lineage>
        <taxon>Eukaryota</taxon>
        <taxon>Discoba</taxon>
        <taxon>Euglenozoa</taxon>
        <taxon>Kinetoplastea</taxon>
        <taxon>Metakinetoplastina</taxon>
        <taxon>Trypanosomatida</taxon>
        <taxon>Trypanosomatidae</taxon>
        <taxon>Trypanosoma</taxon>
    </lineage>
</organism>
<dbReference type="InterPro" id="IPR049039">
    <property type="entry name" value="RMD1-3_a_helical_rpt"/>
</dbReference>
<sequence length="230" mass="26518">MSSWEEVVQEAEKATSLKDVKGVYEILRKADESGIHHSELSWRYARSLYDMAEETTDKKEREKFFKEGLQWAKKAVEEDPNMYASHMWMGILLSSQNEFISTKEKVANAYIIRDHFLKSLELKSDNATALHCMGMWCWNVLQVGWVERQAASLLFGTPPTSTYEECLKYLLDADKIEPSIHNCLALGNVYMQLKQKDNAKIWYQKALDLPATTEAKLRQHAEAKKKLSSC</sequence>
<dbReference type="VEuPathDB" id="TriTrypDB:TM35_000031230"/>
<dbReference type="GeneID" id="39981670"/>
<keyword evidence="10" id="KW-1185">Reference proteome</keyword>
<dbReference type="OrthoDB" id="69711at2759"/>
<dbReference type="GO" id="GO:0005876">
    <property type="term" value="C:spindle microtubule"/>
    <property type="evidence" value="ECO:0007669"/>
    <property type="project" value="TreeGrafter"/>
</dbReference>
<comment type="subunit">
    <text evidence="2">Interacts with microtubules.</text>
</comment>
<keyword evidence="3" id="KW-0963">Cytoplasm</keyword>
<dbReference type="AlphaFoldDB" id="A0A1X0P7G2"/>
<comment type="caution">
    <text evidence="9">The sequence shown here is derived from an EMBL/GenBank/DDBJ whole genome shotgun (WGS) entry which is preliminary data.</text>
</comment>
<evidence type="ECO:0000313" key="10">
    <source>
        <dbReference type="Proteomes" id="UP000192257"/>
    </source>
</evidence>